<evidence type="ECO:0000313" key="1">
    <source>
        <dbReference type="EMBL" id="CAP74234.1"/>
    </source>
</evidence>
<reference evidence="1 2" key="1">
    <citation type="journal article" date="2008" name="Nat. Biotechnol.">
        <title>Genome sequencing and analysis of the filamentous fungus Penicillium chrysogenum.</title>
        <authorList>
            <person name="van den Berg M.A."/>
            <person name="Albang R."/>
            <person name="Albermann K."/>
            <person name="Badger J.H."/>
            <person name="Daran J.-M."/>
            <person name="Driessen A.J.M."/>
            <person name="Garcia-Estrada C."/>
            <person name="Fedorova N.D."/>
            <person name="Harris D.M."/>
            <person name="Heijne W.H.M."/>
            <person name="Joardar V.S."/>
            <person name="Kiel J.A.K.W."/>
            <person name="Kovalchuk A."/>
            <person name="Martin J.F."/>
            <person name="Nierman W.C."/>
            <person name="Nijland J.G."/>
            <person name="Pronk J.T."/>
            <person name="Roubos J.A."/>
            <person name="van der Klei I.J."/>
            <person name="van Peij N.N.M.E."/>
            <person name="Veenhuis M."/>
            <person name="von Doehren H."/>
            <person name="Wagner C."/>
            <person name="Wortman J.R."/>
            <person name="Bovenberg R.A.L."/>
        </authorList>
    </citation>
    <scope>NUCLEOTIDE SEQUENCE [LARGE SCALE GENOMIC DNA]</scope>
    <source>
        <strain evidence="2">ATCC 28089 / DSM 1075 / NRRL 1951 / Wisconsin 54-1255</strain>
    </source>
</reference>
<dbReference type="RefSeq" id="XP_002560087.1">
    <property type="nucleotide sequence ID" value="XM_002560041.1"/>
</dbReference>
<dbReference type="HOGENOM" id="CLU_2097625_0_0_1"/>
<protein>
    <submittedName>
        <fullName evidence="1">Uncharacterized protein</fullName>
    </submittedName>
</protein>
<dbReference type="KEGG" id="pcs:N7525_000094"/>
<sequence length="116" mass="12989">MQEYQGSRIERVKAIVKVGGDLTRLQAFDGWYFYIMQRWVTPWIGLDTLAINIARLCSTGTKLGFVDFPEQKGLLGWQDTIAAEAKKQGWLGASNKWSEHRNGGVGTGSCSRFGPY</sequence>
<gene>
    <name evidence="1" type="ORF">Pc14g00930</name>
    <name evidence="1" type="ORF">PCH_Pc14g00930</name>
</gene>
<dbReference type="STRING" id="500485.B6H5S1"/>
<accession>B6H5S1</accession>
<dbReference type="Proteomes" id="UP000000724">
    <property type="component" value="Contig Pc00c14"/>
</dbReference>
<keyword evidence="2" id="KW-1185">Reference proteome</keyword>
<evidence type="ECO:0000313" key="2">
    <source>
        <dbReference type="Proteomes" id="UP000000724"/>
    </source>
</evidence>
<dbReference type="AlphaFoldDB" id="B6H5S1"/>
<proteinExistence type="predicted"/>
<organism evidence="1 2">
    <name type="scientific">Penicillium rubens (strain ATCC 28089 / DSM 1075 / NRRL 1951 / Wisconsin 54-1255)</name>
    <name type="common">Penicillium chrysogenum</name>
    <dbReference type="NCBI Taxonomy" id="500485"/>
    <lineage>
        <taxon>Eukaryota</taxon>
        <taxon>Fungi</taxon>
        <taxon>Dikarya</taxon>
        <taxon>Ascomycota</taxon>
        <taxon>Pezizomycotina</taxon>
        <taxon>Eurotiomycetes</taxon>
        <taxon>Eurotiomycetidae</taxon>
        <taxon>Eurotiales</taxon>
        <taxon>Aspergillaceae</taxon>
        <taxon>Penicillium</taxon>
        <taxon>Penicillium chrysogenum species complex</taxon>
    </lineage>
</organism>
<dbReference type="EMBL" id="AM920429">
    <property type="protein sequence ID" value="CAP74234.1"/>
    <property type="molecule type" value="Genomic_DNA"/>
</dbReference>
<dbReference type="GeneID" id="8310329"/>
<dbReference type="VEuPathDB" id="FungiDB:PCH_Pc14g00930"/>
<name>B6H5S1_PENRW</name>
<dbReference type="OrthoDB" id="2431938at2759"/>